<gene>
    <name evidence="2" type="ORF">SAMN05444920_102282</name>
</gene>
<proteinExistence type="predicted"/>
<dbReference type="AlphaFoldDB" id="A0A1H5YGN7"/>
<sequence length="193" mass="20831">MGKRTMAVAVSAVAMAALAVAPVSARSSACVDSTFNVPERSFGKYVPPWTGAGDKDFHGHGPRVQVWGRLRYNADHTKLVFWITMKARETKSDWTAVDGTKSFPFYTVPAGYVIQSVTDPIGRTLTLVDYSKIYVDDDHADDVLGPAVTSTAHPSLVLSYRVTGDTSGNEAGTRSGVTTTTRAMEIHARKCTT</sequence>
<accession>A0A1H5YGN7</accession>
<evidence type="ECO:0000256" key="1">
    <source>
        <dbReference type="SAM" id="SignalP"/>
    </source>
</evidence>
<dbReference type="Proteomes" id="UP000236732">
    <property type="component" value="Unassembled WGS sequence"/>
</dbReference>
<feature type="signal peptide" evidence="1">
    <location>
        <begin position="1"/>
        <end position="25"/>
    </location>
</feature>
<dbReference type="OrthoDB" id="3637015at2"/>
<feature type="chain" id="PRO_5009290514" evidence="1">
    <location>
        <begin position="26"/>
        <end position="193"/>
    </location>
</feature>
<reference evidence="2 3" key="1">
    <citation type="submission" date="2016-10" db="EMBL/GenBank/DDBJ databases">
        <authorList>
            <person name="de Groot N.N."/>
        </authorList>
    </citation>
    <scope>NUCLEOTIDE SEQUENCE [LARGE SCALE GENOMIC DNA]</scope>
    <source>
        <strain evidence="2 3">CGMCC 4.7037</strain>
    </source>
</reference>
<keyword evidence="1" id="KW-0732">Signal</keyword>
<dbReference type="EMBL" id="FNVT01000002">
    <property type="protein sequence ID" value="SEG23144.1"/>
    <property type="molecule type" value="Genomic_DNA"/>
</dbReference>
<evidence type="ECO:0000313" key="2">
    <source>
        <dbReference type="EMBL" id="SEG23144.1"/>
    </source>
</evidence>
<organism evidence="2 3">
    <name type="scientific">Nonomuraea solani</name>
    <dbReference type="NCBI Taxonomy" id="1144553"/>
    <lineage>
        <taxon>Bacteria</taxon>
        <taxon>Bacillati</taxon>
        <taxon>Actinomycetota</taxon>
        <taxon>Actinomycetes</taxon>
        <taxon>Streptosporangiales</taxon>
        <taxon>Streptosporangiaceae</taxon>
        <taxon>Nonomuraea</taxon>
    </lineage>
</organism>
<dbReference type="RefSeq" id="WP_146103579.1">
    <property type="nucleotide sequence ID" value="NZ_FNVT01000002.1"/>
</dbReference>
<protein>
    <submittedName>
        <fullName evidence="2">Uncharacterized protein</fullName>
    </submittedName>
</protein>
<name>A0A1H5YGN7_9ACTN</name>
<keyword evidence="3" id="KW-1185">Reference proteome</keyword>
<evidence type="ECO:0000313" key="3">
    <source>
        <dbReference type="Proteomes" id="UP000236732"/>
    </source>
</evidence>